<organism evidence="3 4">
    <name type="scientific">Bryocella elongata</name>
    <dbReference type="NCBI Taxonomy" id="863522"/>
    <lineage>
        <taxon>Bacteria</taxon>
        <taxon>Pseudomonadati</taxon>
        <taxon>Acidobacteriota</taxon>
        <taxon>Terriglobia</taxon>
        <taxon>Terriglobales</taxon>
        <taxon>Acidobacteriaceae</taxon>
        <taxon>Bryocella</taxon>
    </lineage>
</organism>
<dbReference type="AlphaFoldDB" id="A0A1H6AGJ5"/>
<reference evidence="3 4" key="1">
    <citation type="submission" date="2016-10" db="EMBL/GenBank/DDBJ databases">
        <authorList>
            <person name="de Groot N.N."/>
        </authorList>
    </citation>
    <scope>NUCLEOTIDE SEQUENCE [LARGE SCALE GENOMIC DNA]</scope>
    <source>
        <strain evidence="3 4">DSM 22489</strain>
    </source>
</reference>
<dbReference type="RefSeq" id="WP_103933977.1">
    <property type="nucleotide sequence ID" value="NZ_FNVA01000005.1"/>
</dbReference>
<feature type="compositionally biased region" description="Basic and acidic residues" evidence="1">
    <location>
        <begin position="67"/>
        <end position="81"/>
    </location>
</feature>
<feature type="region of interest" description="Disordered" evidence="1">
    <location>
        <begin position="67"/>
        <end position="88"/>
    </location>
</feature>
<evidence type="ECO:0000256" key="1">
    <source>
        <dbReference type="SAM" id="MobiDB-lite"/>
    </source>
</evidence>
<dbReference type="EMBL" id="FNVA01000005">
    <property type="protein sequence ID" value="SEG47135.1"/>
    <property type="molecule type" value="Genomic_DNA"/>
</dbReference>
<keyword evidence="2" id="KW-0812">Transmembrane</keyword>
<name>A0A1H6AGJ5_9BACT</name>
<keyword evidence="2" id="KW-1133">Transmembrane helix</keyword>
<accession>A0A1H6AGJ5</accession>
<evidence type="ECO:0000313" key="4">
    <source>
        <dbReference type="Proteomes" id="UP000236728"/>
    </source>
</evidence>
<evidence type="ECO:0000256" key="2">
    <source>
        <dbReference type="SAM" id="Phobius"/>
    </source>
</evidence>
<proteinExistence type="predicted"/>
<evidence type="ECO:0000313" key="3">
    <source>
        <dbReference type="EMBL" id="SEG47135.1"/>
    </source>
</evidence>
<protein>
    <submittedName>
        <fullName evidence="3">Uncharacterized protein</fullName>
    </submittedName>
</protein>
<dbReference type="OrthoDB" id="123490at2"/>
<gene>
    <name evidence="3" type="ORF">SAMN05421819_3111</name>
</gene>
<keyword evidence="4" id="KW-1185">Reference proteome</keyword>
<feature type="transmembrane region" description="Helical" evidence="2">
    <location>
        <begin position="40"/>
        <end position="60"/>
    </location>
</feature>
<sequence>MGRNLYILAGTLGGLGLLSLLISFSSFVHTVGSPSDAPMWRMMGIGLILFALMSALGATLSSLFEQADRRAADQRQRERTERRQRRAR</sequence>
<dbReference type="Proteomes" id="UP000236728">
    <property type="component" value="Unassembled WGS sequence"/>
</dbReference>
<keyword evidence="2" id="KW-0472">Membrane</keyword>